<comment type="caution">
    <text evidence="1">The sequence shown here is derived from an EMBL/GenBank/DDBJ whole genome shotgun (WGS) entry which is preliminary data.</text>
</comment>
<sequence length="501" mass="56857">MPVPSTDWNSHHEFFRLTSYRFVSDERRQMEMRNVQFDMNNLAKIAATSIGFEGCANVKKLAEGLFNKVFLFTMEDGSEVVGKVPCRNAGRPHFTTASEVASMDFARTVLGTPVPKVLAWSSKASENTVAAEYIIMEKAPGVQLEENDLETPTPCVLTKQDGSKVVNPRFSVGPSTSREQFDGGRMGVDFDRGPWNTVDQYERAVGYREINCVEKMLNLPRSLVGLYGPGTYIRSRSKILAALHNYLQLIPYLLPTDSSISSSFLWHSDLHSQNIFVNPESPWEVLSIIDWQFISLLPLFHCARQPHFLDHGGDPVEGLERPKFPENFDGMSPSEQKDAETLYWQRIASSLYRHLVNLEVPVFYKAMEYRETPLFQALLSAQFLAADGEALFQWNLKQLREEWSTLPSVQAAGNPQFPIHFSEDEIHTIDTDAEGTLRGIEWMEMLDLALGSPGLGDGYVRNDQYDAVKRSLKESKAIIVDQLGCSEEDRLQWDEYWPFDE</sequence>
<evidence type="ECO:0000313" key="1">
    <source>
        <dbReference type="EMBL" id="KAJ5599901.1"/>
    </source>
</evidence>
<proteinExistence type="predicted"/>
<reference evidence="1 2" key="1">
    <citation type="journal article" date="2023" name="IMA Fungus">
        <title>Comparative genomic study of the Penicillium genus elucidates a diverse pangenome and 15 lateral gene transfer events.</title>
        <authorList>
            <person name="Petersen C."/>
            <person name="Sorensen T."/>
            <person name="Nielsen M.R."/>
            <person name="Sondergaard T.E."/>
            <person name="Sorensen J.L."/>
            <person name="Fitzpatrick D.A."/>
            <person name="Frisvad J.C."/>
            <person name="Nielsen K.L."/>
        </authorList>
    </citation>
    <scope>NUCLEOTIDE SEQUENCE [LARGE SCALE GENOMIC DNA]</scope>
    <source>
        <strain evidence="1 2">IBT 29057</strain>
    </source>
</reference>
<gene>
    <name evidence="1" type="ORF">N7450_000968</name>
</gene>
<dbReference type="Proteomes" id="UP001216150">
    <property type="component" value="Unassembled WGS sequence"/>
</dbReference>
<accession>A0AAD6E398</accession>
<evidence type="ECO:0000313" key="2">
    <source>
        <dbReference type="Proteomes" id="UP001216150"/>
    </source>
</evidence>
<dbReference type="InterPro" id="IPR011009">
    <property type="entry name" value="Kinase-like_dom_sf"/>
</dbReference>
<dbReference type="PANTHER" id="PTHR36091:SF2">
    <property type="entry name" value="AMINOGLYCOSIDE PHOSPHOTRANSFERASE DOMAIN-CONTAINING PROTEIN"/>
    <property type="match status" value="1"/>
</dbReference>
<protein>
    <recommendedName>
        <fullName evidence="3">Aminoglycoside phosphotransferase domain-containing protein</fullName>
    </recommendedName>
</protein>
<dbReference type="AlphaFoldDB" id="A0AAD6E398"/>
<organism evidence="1 2">
    <name type="scientific">Penicillium hetheringtonii</name>
    <dbReference type="NCBI Taxonomy" id="911720"/>
    <lineage>
        <taxon>Eukaryota</taxon>
        <taxon>Fungi</taxon>
        <taxon>Dikarya</taxon>
        <taxon>Ascomycota</taxon>
        <taxon>Pezizomycotina</taxon>
        <taxon>Eurotiomycetes</taxon>
        <taxon>Eurotiomycetidae</taxon>
        <taxon>Eurotiales</taxon>
        <taxon>Aspergillaceae</taxon>
        <taxon>Penicillium</taxon>
    </lineage>
</organism>
<name>A0AAD6E398_9EURO</name>
<evidence type="ECO:0008006" key="3">
    <source>
        <dbReference type="Google" id="ProtNLM"/>
    </source>
</evidence>
<dbReference type="EMBL" id="JAQJAC010000001">
    <property type="protein sequence ID" value="KAJ5599901.1"/>
    <property type="molecule type" value="Genomic_DNA"/>
</dbReference>
<keyword evidence="2" id="KW-1185">Reference proteome</keyword>
<dbReference type="GO" id="GO:0005739">
    <property type="term" value="C:mitochondrion"/>
    <property type="evidence" value="ECO:0007669"/>
    <property type="project" value="TreeGrafter"/>
</dbReference>
<dbReference type="PANTHER" id="PTHR36091">
    <property type="entry name" value="ALTERED INHERITANCE OF MITOCHONDRIA PROTEIN 9, MITOCHONDRIAL"/>
    <property type="match status" value="1"/>
</dbReference>
<dbReference type="SUPFAM" id="SSF56112">
    <property type="entry name" value="Protein kinase-like (PK-like)"/>
    <property type="match status" value="1"/>
</dbReference>
<dbReference type="InterPro" id="IPR051035">
    <property type="entry name" value="Mito_inheritance_9"/>
</dbReference>